<reference evidence="2" key="1">
    <citation type="journal article" date="2008" name="Nat. Genet.">
        <title>The Pristionchus pacificus genome provides a unique perspective on nematode lifestyle and parasitism.</title>
        <authorList>
            <person name="Dieterich C."/>
            <person name="Clifton S.W."/>
            <person name="Schuster L.N."/>
            <person name="Chinwalla A."/>
            <person name="Delehaunty K."/>
            <person name="Dinkelacker I."/>
            <person name="Fulton L."/>
            <person name="Fulton R."/>
            <person name="Godfrey J."/>
            <person name="Minx P."/>
            <person name="Mitreva M."/>
            <person name="Roeseler W."/>
            <person name="Tian H."/>
            <person name="Witte H."/>
            <person name="Yang S.P."/>
            <person name="Wilson R.K."/>
            <person name="Sommer R.J."/>
        </authorList>
    </citation>
    <scope>NUCLEOTIDE SEQUENCE [LARGE SCALE GENOMIC DNA]</scope>
    <source>
        <strain evidence="2">PS312</strain>
    </source>
</reference>
<protein>
    <submittedName>
        <fullName evidence="1">Uncharacterized protein</fullName>
    </submittedName>
</protein>
<accession>A0A2A6CK84</accession>
<dbReference type="Proteomes" id="UP000005239">
    <property type="component" value="Unassembled WGS sequence"/>
</dbReference>
<reference evidence="1" key="2">
    <citation type="submission" date="2022-06" db="UniProtKB">
        <authorList>
            <consortium name="EnsemblMetazoa"/>
        </authorList>
    </citation>
    <scope>IDENTIFICATION</scope>
    <source>
        <strain evidence="1">PS312</strain>
    </source>
</reference>
<keyword evidence="2" id="KW-1185">Reference proteome</keyword>
<proteinExistence type="predicted"/>
<dbReference type="EnsemblMetazoa" id="PPA30152.1">
    <property type="protein sequence ID" value="PPA30152.1"/>
    <property type="gene ID" value="WBGene00203020"/>
</dbReference>
<name>A0A2A6CK84_PRIPA</name>
<evidence type="ECO:0000313" key="1">
    <source>
        <dbReference type="EnsemblMetazoa" id="PPA30152.1"/>
    </source>
</evidence>
<accession>A0A8R1YKI8</accession>
<dbReference type="AlphaFoldDB" id="A0A2A6CK84"/>
<organism evidence="1 2">
    <name type="scientific">Pristionchus pacificus</name>
    <name type="common">Parasitic nematode worm</name>
    <dbReference type="NCBI Taxonomy" id="54126"/>
    <lineage>
        <taxon>Eukaryota</taxon>
        <taxon>Metazoa</taxon>
        <taxon>Ecdysozoa</taxon>
        <taxon>Nematoda</taxon>
        <taxon>Chromadorea</taxon>
        <taxon>Rhabditida</taxon>
        <taxon>Rhabditina</taxon>
        <taxon>Diplogasteromorpha</taxon>
        <taxon>Diplogasteroidea</taxon>
        <taxon>Neodiplogasteridae</taxon>
        <taxon>Pristionchus</taxon>
    </lineage>
</organism>
<sequence>MRVTREAVDEEESGIQRGQYDVWIDLDASSWHPSADYRNAASTPARSAVPGAGRHGRTATSVPSAGHAAVGMPNYSVPPSQAPFHPGPYQGPGFNPAPYIVVGQLPPMSSSVLALTPGARLYSNQQYFDNVREKEKREE</sequence>
<gene>
    <name evidence="1" type="primary">WBGene00203020</name>
</gene>
<evidence type="ECO:0000313" key="2">
    <source>
        <dbReference type="Proteomes" id="UP000005239"/>
    </source>
</evidence>